<evidence type="ECO:0008006" key="6">
    <source>
        <dbReference type="Google" id="ProtNLM"/>
    </source>
</evidence>
<evidence type="ECO:0000256" key="1">
    <source>
        <dbReference type="ARBA" id="ARBA00008361"/>
    </source>
</evidence>
<dbReference type="GO" id="GO:0008168">
    <property type="term" value="F:methyltransferase activity"/>
    <property type="evidence" value="ECO:0007669"/>
    <property type="project" value="UniProtKB-KW"/>
</dbReference>
<dbReference type="SUPFAM" id="SSF53335">
    <property type="entry name" value="S-adenosyl-L-methionine-dependent methyltransferases"/>
    <property type="match status" value="1"/>
</dbReference>
<dbReference type="PANTHER" id="PTHR12176:SF80">
    <property type="entry name" value="EEF1A LYSINE METHYLTRANSFERASE 4"/>
    <property type="match status" value="1"/>
</dbReference>
<evidence type="ECO:0000313" key="4">
    <source>
        <dbReference type="EMBL" id="CAL4062299.1"/>
    </source>
</evidence>
<gene>
    <name evidence="4" type="ORF">MNOR_LOCUS2598</name>
</gene>
<protein>
    <recommendedName>
        <fullName evidence="6">Methyltransferase type 11 domain-containing protein</fullName>
    </recommendedName>
</protein>
<dbReference type="Gene3D" id="3.40.50.150">
    <property type="entry name" value="Vaccinia Virus protein VP39"/>
    <property type="match status" value="1"/>
</dbReference>
<reference evidence="4 5" key="1">
    <citation type="submission" date="2024-05" db="EMBL/GenBank/DDBJ databases">
        <authorList>
            <person name="Wallberg A."/>
        </authorList>
    </citation>
    <scope>NUCLEOTIDE SEQUENCE [LARGE SCALE GENOMIC DNA]</scope>
</reference>
<evidence type="ECO:0000313" key="5">
    <source>
        <dbReference type="Proteomes" id="UP001497623"/>
    </source>
</evidence>
<dbReference type="PANTHER" id="PTHR12176">
    <property type="entry name" value="SAM-DEPENDENT METHYLTRANSFERASE SUPERFAMILY PROTEIN"/>
    <property type="match status" value="1"/>
</dbReference>
<name>A0AAV2PQK3_MEGNR</name>
<evidence type="ECO:0000256" key="3">
    <source>
        <dbReference type="ARBA" id="ARBA00022679"/>
    </source>
</evidence>
<accession>A0AAV2PQK3</accession>
<dbReference type="Proteomes" id="UP001497623">
    <property type="component" value="Unassembled WGS sequence"/>
</dbReference>
<evidence type="ECO:0000256" key="2">
    <source>
        <dbReference type="ARBA" id="ARBA00022603"/>
    </source>
</evidence>
<keyword evidence="2" id="KW-0489">Methyltransferase</keyword>
<keyword evidence="5" id="KW-1185">Reference proteome</keyword>
<dbReference type="GO" id="GO:0032259">
    <property type="term" value="P:methylation"/>
    <property type="evidence" value="ECO:0007669"/>
    <property type="project" value="UniProtKB-KW"/>
</dbReference>
<dbReference type="InterPro" id="IPR029063">
    <property type="entry name" value="SAM-dependent_MTases_sf"/>
</dbReference>
<dbReference type="EMBL" id="CAXKWB010000809">
    <property type="protein sequence ID" value="CAL4062299.1"/>
    <property type="molecule type" value="Genomic_DNA"/>
</dbReference>
<proteinExistence type="inferred from homology"/>
<comment type="caution">
    <text evidence="4">The sequence shown here is derived from an EMBL/GenBank/DDBJ whole genome shotgun (WGS) entry which is preliminary data.</text>
</comment>
<dbReference type="AlphaFoldDB" id="A0AAV2PQK3"/>
<comment type="similarity">
    <text evidence="1">Belongs to the methyltransferase superfamily.</text>
</comment>
<organism evidence="4 5">
    <name type="scientific">Meganyctiphanes norvegica</name>
    <name type="common">Northern krill</name>
    <name type="synonym">Thysanopoda norvegica</name>
    <dbReference type="NCBI Taxonomy" id="48144"/>
    <lineage>
        <taxon>Eukaryota</taxon>
        <taxon>Metazoa</taxon>
        <taxon>Ecdysozoa</taxon>
        <taxon>Arthropoda</taxon>
        <taxon>Crustacea</taxon>
        <taxon>Multicrustacea</taxon>
        <taxon>Malacostraca</taxon>
        <taxon>Eumalacostraca</taxon>
        <taxon>Eucarida</taxon>
        <taxon>Euphausiacea</taxon>
        <taxon>Euphausiidae</taxon>
        <taxon>Meganyctiphanes</taxon>
    </lineage>
</organism>
<dbReference type="InterPro" id="IPR051419">
    <property type="entry name" value="Lys/N-term_MeTrsfase_sf"/>
</dbReference>
<sequence>MEFRARRALLADKVGSWDGGGYRKRTSSCFTVYNEAPSIPLQSSLSAIGIGETGFWTIWRSHIDDIAIPYIEINIKRISHRIPSKGHLVMDATAVEFDAESFDVVLEKATIDSLLVEEKDPWNMSSTSSQLLHKIMTQVSRILKNNGKFISITFAQPHFRKLIYCNTEYNWSYECKTFGSSFHFFFYVMTKGGKLDPKDIPVVKEQSCVPMPCLSEDEEDYIMKISEDI</sequence>
<keyword evidence="3" id="KW-0808">Transferase</keyword>